<evidence type="ECO:0000256" key="1">
    <source>
        <dbReference type="ARBA" id="ARBA00022741"/>
    </source>
</evidence>
<evidence type="ECO:0000259" key="4">
    <source>
        <dbReference type="PROSITE" id="PS51192"/>
    </source>
</evidence>
<accession>A0ABW0U4V1</accession>
<keyword evidence="2" id="KW-0067">ATP-binding</keyword>
<name>A0ABW0U4V1_9BACI</name>
<gene>
    <name evidence="6" type="ORF">ACFPTR_06025</name>
</gene>
<dbReference type="Pfam" id="PF04851">
    <property type="entry name" value="ResIII"/>
    <property type="match status" value="1"/>
</dbReference>
<dbReference type="PANTHER" id="PTHR30580:SF1">
    <property type="entry name" value="COMF OPERON PROTEIN 1"/>
    <property type="match status" value="1"/>
</dbReference>
<dbReference type="Pfam" id="PF00271">
    <property type="entry name" value="Helicase_C"/>
    <property type="match status" value="1"/>
</dbReference>
<evidence type="ECO:0000313" key="7">
    <source>
        <dbReference type="Proteomes" id="UP001596143"/>
    </source>
</evidence>
<dbReference type="Proteomes" id="UP001596143">
    <property type="component" value="Unassembled WGS sequence"/>
</dbReference>
<proteinExistence type="predicted"/>
<dbReference type="PROSITE" id="PS51194">
    <property type="entry name" value="HELICASE_CTER"/>
    <property type="match status" value="1"/>
</dbReference>
<keyword evidence="3" id="KW-0238">DNA-binding</keyword>
<dbReference type="InterPro" id="IPR001650">
    <property type="entry name" value="Helicase_C-like"/>
</dbReference>
<dbReference type="InterPro" id="IPR014001">
    <property type="entry name" value="Helicase_ATP-bd"/>
</dbReference>
<dbReference type="EMBL" id="JBHSPF010000022">
    <property type="protein sequence ID" value="MFC5628455.1"/>
    <property type="molecule type" value="Genomic_DNA"/>
</dbReference>
<keyword evidence="6" id="KW-0347">Helicase</keyword>
<evidence type="ECO:0000256" key="3">
    <source>
        <dbReference type="ARBA" id="ARBA00023125"/>
    </source>
</evidence>
<keyword evidence="7" id="KW-1185">Reference proteome</keyword>
<dbReference type="PROSITE" id="PS51192">
    <property type="entry name" value="HELICASE_ATP_BIND_1"/>
    <property type="match status" value="1"/>
</dbReference>
<dbReference type="GO" id="GO:0004386">
    <property type="term" value="F:helicase activity"/>
    <property type="evidence" value="ECO:0007669"/>
    <property type="project" value="UniProtKB-KW"/>
</dbReference>
<dbReference type="InterPro" id="IPR006935">
    <property type="entry name" value="Helicase/UvrB_N"/>
</dbReference>
<evidence type="ECO:0000259" key="5">
    <source>
        <dbReference type="PROSITE" id="PS51194"/>
    </source>
</evidence>
<dbReference type="SMART" id="SM00487">
    <property type="entry name" value="DEXDc"/>
    <property type="match status" value="1"/>
</dbReference>
<feature type="domain" description="Helicase ATP-binding" evidence="4">
    <location>
        <begin position="186"/>
        <end position="338"/>
    </location>
</feature>
<dbReference type="PANTHER" id="PTHR30580">
    <property type="entry name" value="PRIMOSOMAL PROTEIN N"/>
    <property type="match status" value="1"/>
</dbReference>
<dbReference type="SUPFAM" id="SSF52540">
    <property type="entry name" value="P-loop containing nucleoside triphosphate hydrolases"/>
    <property type="match status" value="1"/>
</dbReference>
<dbReference type="RefSeq" id="WP_270898332.1">
    <property type="nucleotide sequence ID" value="NZ_JBHSPF010000022.1"/>
</dbReference>
<sequence length="511" mass="57513">MFSYFHFLSGKRKKTDLPPHAQRAQVAREVGPLSFDAFPSYFPSQLIHSSSYSSELYSQLKEKLYGKELLLEELQVTKEEMAPFLKAGLITARIGIQPRKKGYICLRCGTDDLSLFGSYPCARCQQTCIYCRNCIQMGKISTCTLLFRSHFPEETSFETYPQSENDILQWDGQLSLGQQKASDKIVEAIEKRRELLVWAVCGAGKTEVLFHGMAHALKKQFRVLLATPRTDVVLELLPRLRKVFPLTVISGLYSASTEKHLPASIVVATTHQVMRFVDAFDVVIIDEVDAFPYSLDSSLKYAVAKAGKRESATIYLTATPDPTLTSRVQQKTLPAVKIPRRFHGHPLPVPKLSWCGNWERKLKQKEVPKQVWEWCRVRIESGTPVFLFVPSVTSLQQVTDILKKLHPNIEGVHSADEERLTKVSAFREGTIPILVTTTILERGVTVPRVDVAVIGAEQDIFTESALVQIAGRAGRSHNHPTGDVVYFHYGVTAEMNKAITHIKKMNNTPIR</sequence>
<keyword evidence="1" id="KW-0547">Nucleotide-binding</keyword>
<dbReference type="SMART" id="SM00490">
    <property type="entry name" value="HELICc"/>
    <property type="match status" value="1"/>
</dbReference>
<reference evidence="7" key="1">
    <citation type="journal article" date="2019" name="Int. J. Syst. Evol. Microbiol.">
        <title>The Global Catalogue of Microorganisms (GCM) 10K type strain sequencing project: providing services to taxonomists for standard genome sequencing and annotation.</title>
        <authorList>
            <consortium name="The Broad Institute Genomics Platform"/>
            <consortium name="The Broad Institute Genome Sequencing Center for Infectious Disease"/>
            <person name="Wu L."/>
            <person name="Ma J."/>
        </authorList>
    </citation>
    <scope>NUCLEOTIDE SEQUENCE [LARGE SCALE GENOMIC DNA]</scope>
    <source>
        <strain evidence="7">CGMCC 1.15790</strain>
    </source>
</reference>
<keyword evidence="6" id="KW-0378">Hydrolase</keyword>
<dbReference type="Gene3D" id="3.40.50.300">
    <property type="entry name" value="P-loop containing nucleotide triphosphate hydrolases"/>
    <property type="match status" value="2"/>
</dbReference>
<protein>
    <submittedName>
        <fullName evidence="6">DEAD/DEAH box helicase</fullName>
    </submittedName>
</protein>
<feature type="domain" description="Helicase C-terminal" evidence="5">
    <location>
        <begin position="367"/>
        <end position="511"/>
    </location>
</feature>
<comment type="caution">
    <text evidence="6">The sequence shown here is derived from an EMBL/GenBank/DDBJ whole genome shotgun (WGS) entry which is preliminary data.</text>
</comment>
<dbReference type="InterPro" id="IPR027417">
    <property type="entry name" value="P-loop_NTPase"/>
</dbReference>
<evidence type="ECO:0000256" key="2">
    <source>
        <dbReference type="ARBA" id="ARBA00022840"/>
    </source>
</evidence>
<evidence type="ECO:0000313" key="6">
    <source>
        <dbReference type="EMBL" id="MFC5628455.1"/>
    </source>
</evidence>
<organism evidence="6 7">
    <name type="scientific">Aliibacillus thermotolerans</name>
    <dbReference type="NCBI Taxonomy" id="1834418"/>
    <lineage>
        <taxon>Bacteria</taxon>
        <taxon>Bacillati</taxon>
        <taxon>Bacillota</taxon>
        <taxon>Bacilli</taxon>
        <taxon>Bacillales</taxon>
        <taxon>Bacillaceae</taxon>
        <taxon>Aliibacillus</taxon>
    </lineage>
</organism>